<accession>A0ABR1AIH6</accession>
<reference evidence="1 2" key="1">
    <citation type="submission" date="2023-09" db="EMBL/GenBank/DDBJ databases">
        <title>Genomes of two closely related lineages of the louse Polyplax serrata with different host specificities.</title>
        <authorList>
            <person name="Martinu J."/>
            <person name="Tarabai H."/>
            <person name="Stefka J."/>
            <person name="Hypsa V."/>
        </authorList>
    </citation>
    <scope>NUCLEOTIDE SEQUENCE [LARGE SCALE GENOMIC DNA]</scope>
    <source>
        <strain evidence="1">98ZLc_SE</strain>
    </source>
</reference>
<dbReference type="Proteomes" id="UP001359485">
    <property type="component" value="Unassembled WGS sequence"/>
</dbReference>
<proteinExistence type="predicted"/>
<evidence type="ECO:0000313" key="1">
    <source>
        <dbReference type="EMBL" id="KAK6620177.1"/>
    </source>
</evidence>
<dbReference type="EMBL" id="JAWJWF010000048">
    <property type="protein sequence ID" value="KAK6620177.1"/>
    <property type="molecule type" value="Genomic_DNA"/>
</dbReference>
<sequence>MISDSAPGVTLNERGKKARFRESERAKFKFGCMLTEEFECPGRIRPHPLGTDQFYLICYQKGLGEETKMADTLKDSPHARAH</sequence>
<comment type="caution">
    <text evidence="1">The sequence shown here is derived from an EMBL/GenBank/DDBJ whole genome shotgun (WGS) entry which is preliminary data.</text>
</comment>
<organism evidence="1 2">
    <name type="scientific">Polyplax serrata</name>
    <name type="common">Common mouse louse</name>
    <dbReference type="NCBI Taxonomy" id="468196"/>
    <lineage>
        <taxon>Eukaryota</taxon>
        <taxon>Metazoa</taxon>
        <taxon>Ecdysozoa</taxon>
        <taxon>Arthropoda</taxon>
        <taxon>Hexapoda</taxon>
        <taxon>Insecta</taxon>
        <taxon>Pterygota</taxon>
        <taxon>Neoptera</taxon>
        <taxon>Paraneoptera</taxon>
        <taxon>Psocodea</taxon>
        <taxon>Troctomorpha</taxon>
        <taxon>Phthiraptera</taxon>
        <taxon>Anoplura</taxon>
        <taxon>Polyplacidae</taxon>
        <taxon>Polyplax</taxon>
    </lineage>
</organism>
<keyword evidence="2" id="KW-1185">Reference proteome</keyword>
<gene>
    <name evidence="1" type="ORF">RUM44_006578</name>
</gene>
<feature type="non-terminal residue" evidence="1">
    <location>
        <position position="82"/>
    </location>
</feature>
<protein>
    <submittedName>
        <fullName evidence="1">Uncharacterized protein</fullName>
    </submittedName>
</protein>
<name>A0ABR1AIH6_POLSC</name>
<evidence type="ECO:0000313" key="2">
    <source>
        <dbReference type="Proteomes" id="UP001359485"/>
    </source>
</evidence>